<dbReference type="STRING" id="644282.Deba_1117"/>
<dbReference type="Proteomes" id="UP000009047">
    <property type="component" value="Chromosome"/>
</dbReference>
<evidence type="ECO:0000256" key="2">
    <source>
        <dbReference type="SAM" id="SignalP"/>
    </source>
</evidence>
<dbReference type="KEGG" id="dbr:Deba_1117"/>
<feature type="signal peptide" evidence="2">
    <location>
        <begin position="1"/>
        <end position="21"/>
    </location>
</feature>
<gene>
    <name evidence="3" type="ordered locus">Deba_1117</name>
</gene>
<sequence>MKKLIIAFVALAALCCPSAWAADDQAIQQRLSQRYGQVNGLAADFTRESQYVAAAGQAARKVRSVGQLVWVRPLNLRLTESVPKPQEVVSDGRTMWLIQPDRQRVTIYEVGDNTQALRGLLAALSGLSALDDSFKVVEATAEEQGPAGSLTVAMEPKEPRADMGRLVVWFAEGNLDLLGLRIVSMVGNINQYGFSNQRYNPDTSAGHFAYQPPEGWRVFDQRPVQRRMEKGRSE</sequence>
<dbReference type="SUPFAM" id="SSF89392">
    <property type="entry name" value="Prokaryotic lipoproteins and lipoprotein localization factors"/>
    <property type="match status" value="1"/>
</dbReference>
<feature type="chain" id="PRO_5003150121" evidence="2">
    <location>
        <begin position="22"/>
        <end position="234"/>
    </location>
</feature>
<dbReference type="RefSeq" id="WP_013257939.1">
    <property type="nucleotide sequence ID" value="NC_014365.1"/>
</dbReference>
<evidence type="ECO:0000313" key="4">
    <source>
        <dbReference type="Proteomes" id="UP000009047"/>
    </source>
</evidence>
<name>E1QIR2_DESB2</name>
<dbReference type="InterPro" id="IPR029046">
    <property type="entry name" value="LolA/LolB/LppX"/>
</dbReference>
<reference evidence="3 4" key="1">
    <citation type="journal article" date="2010" name="Stand. Genomic Sci.">
        <title>Complete genome sequence of Desulfarculus baarsii type strain (2st14).</title>
        <authorList>
            <person name="Sun H."/>
            <person name="Spring S."/>
            <person name="Lapidus A."/>
            <person name="Davenport K."/>
            <person name="Del Rio T.G."/>
            <person name="Tice H."/>
            <person name="Nolan M."/>
            <person name="Copeland A."/>
            <person name="Cheng J.F."/>
            <person name="Lucas S."/>
            <person name="Tapia R."/>
            <person name="Goodwin L."/>
            <person name="Pitluck S."/>
            <person name="Ivanova N."/>
            <person name="Pagani I."/>
            <person name="Mavromatis K."/>
            <person name="Ovchinnikova G."/>
            <person name="Pati A."/>
            <person name="Chen A."/>
            <person name="Palaniappan K."/>
            <person name="Hauser L."/>
            <person name="Chang Y.J."/>
            <person name="Jeffries C.D."/>
            <person name="Detter J.C."/>
            <person name="Han C."/>
            <person name="Rohde M."/>
            <person name="Brambilla E."/>
            <person name="Goker M."/>
            <person name="Woyke T."/>
            <person name="Bristow J."/>
            <person name="Eisen J.A."/>
            <person name="Markowitz V."/>
            <person name="Hugenholtz P."/>
            <person name="Kyrpides N.C."/>
            <person name="Klenk H.P."/>
            <person name="Land M."/>
        </authorList>
    </citation>
    <scope>NUCLEOTIDE SEQUENCE [LARGE SCALE GENOMIC DNA]</scope>
    <source>
        <strain evidence="4">ATCC 33931 / DSM 2075 / LMG 7858 / VKM B-1802 / 2st14</strain>
    </source>
</reference>
<dbReference type="HOGENOM" id="CLU_087560_0_0_7"/>
<dbReference type="Gene3D" id="2.50.20.10">
    <property type="entry name" value="Lipoprotein localisation LolA/LolB/LppX"/>
    <property type="match status" value="1"/>
</dbReference>
<dbReference type="AlphaFoldDB" id="E1QIR2"/>
<keyword evidence="1 2" id="KW-0732">Signal</keyword>
<evidence type="ECO:0000313" key="3">
    <source>
        <dbReference type="EMBL" id="ADK84485.1"/>
    </source>
</evidence>
<dbReference type="EMBL" id="CP002085">
    <property type="protein sequence ID" value="ADK84485.1"/>
    <property type="molecule type" value="Genomic_DNA"/>
</dbReference>
<keyword evidence="3" id="KW-0449">Lipoprotein</keyword>
<dbReference type="Pfam" id="PF03548">
    <property type="entry name" value="LolA"/>
    <property type="match status" value="1"/>
</dbReference>
<dbReference type="eggNOG" id="COG2834">
    <property type="taxonomic scope" value="Bacteria"/>
</dbReference>
<keyword evidence="4" id="KW-1185">Reference proteome</keyword>
<protein>
    <submittedName>
        <fullName evidence="3">Outer membrane lipoprotein carrier protein LolA</fullName>
    </submittedName>
</protein>
<dbReference type="PANTHER" id="PTHR35869">
    <property type="entry name" value="OUTER-MEMBRANE LIPOPROTEIN CARRIER PROTEIN"/>
    <property type="match status" value="1"/>
</dbReference>
<dbReference type="OrthoDB" id="5516913at2"/>
<dbReference type="InterPro" id="IPR004564">
    <property type="entry name" value="OM_lipoprot_carrier_LolA-like"/>
</dbReference>
<accession>E1QIR2</accession>
<dbReference type="PANTHER" id="PTHR35869:SF1">
    <property type="entry name" value="OUTER-MEMBRANE LIPOPROTEIN CARRIER PROTEIN"/>
    <property type="match status" value="1"/>
</dbReference>
<proteinExistence type="predicted"/>
<evidence type="ECO:0000256" key="1">
    <source>
        <dbReference type="ARBA" id="ARBA00022729"/>
    </source>
</evidence>
<organism evidence="3 4">
    <name type="scientific">Desulfarculus baarsii (strain ATCC 33931 / DSM 2075 / LMG 7858 / VKM B-1802 / 2st14)</name>
    <dbReference type="NCBI Taxonomy" id="644282"/>
    <lineage>
        <taxon>Bacteria</taxon>
        <taxon>Pseudomonadati</taxon>
        <taxon>Thermodesulfobacteriota</taxon>
        <taxon>Desulfarculia</taxon>
        <taxon>Desulfarculales</taxon>
        <taxon>Desulfarculaceae</taxon>
        <taxon>Desulfarculus</taxon>
    </lineage>
</organism>
<dbReference type="CDD" id="cd16325">
    <property type="entry name" value="LolA"/>
    <property type="match status" value="1"/>
</dbReference>